<evidence type="ECO:0000256" key="3">
    <source>
        <dbReference type="ARBA" id="ARBA00022786"/>
    </source>
</evidence>
<evidence type="ECO:0000256" key="1">
    <source>
        <dbReference type="ARBA" id="ARBA00022614"/>
    </source>
</evidence>
<gene>
    <name evidence="7" type="ORF">DCS_04171</name>
</gene>
<keyword evidence="2" id="KW-0677">Repeat</keyword>
<dbReference type="InterPro" id="IPR001810">
    <property type="entry name" value="F-box_dom"/>
</dbReference>
<sequence length="971" mass="105289">MPHGGSFGDFPVTVDHRKHSKYGANGAEQAGTDQHDTMYCTASPLDSTYSVPVIGLFACIVAPSCSALLPLLIHVHVHHHHRRRQQPFFITPPRAITDDICSTPGSSAGTRPYPLLPFPLGASASLALLAPSDVISAPCRPALTKRTHARKHAVEAPIGFECLGDVGEADASSETQRPLASRVRPPVRLELARRHPCLVGESVHPVERGRTPLSETPRTRLTLDCRPRADAMSAVPDVAADEQDDSRSSSSTTSPAPADNEESDFFLGANDSQSSLGVPNFQDMQVDDTCWPPVNSLPNEILIGVFSKLSTPSDLYHCMLVSRRWARNAVDLLWHRPACSNWKNHSSICQTLGLEHPFFSYRDFIKRLNLAALADNVNDGSVLPLAVCSRVERLTLTNCRGLTDSGLIALVQNSASLLALDISNDKNITERSIAAIAHHCKRLQGLNISSCDGISNESMITLAKSCKYIKRLKLNECAQLRDDAILAFADNCRNLLEIDLHQCHQIGNGPVTLLLSNGNCLRELRLANCDLIDDNAFLSLPDGQVYDNLRILDLTSCTRLTDAAVEKIIDSAPRLRNLVLAKCRNITDAAVHAIAKLGKNLHYVHLGHCGQITDEGVKKLVNSCNRIRYIDLGCCTNLTDDSVKRLALLPKLKRIGLVKCSSITDDSVFALAEAAYRPRVRRDASGVFVGGEYFASSLERVHLSYCVNLTLRSIMRLLNSCPRLTHLSLTGVAAFQRDDFQAYCRVAPPEFTQHQRDVFCVFSGSMVSQFRDFLNTSPRFEELRESLPYRAGGSRIRGAAARRSQAMANNLPAAEVEGFDDEMADEDNDFEGLDGSEMAVDALVQLQQAGIDAGPNNSAPAATYMIPVPPPAPTLAQQPFVPPSGQGHAAASQQYMFPPSGPMGPLAFSSFVNRNMASGPPAGAHGQMQASMAPLPESNLQTASTAGDGPSTGASTAPMQSAPFHQDPARE</sequence>
<reference evidence="7 8" key="1">
    <citation type="journal article" date="2016" name="Sci. Rep.">
        <title>Insights into Adaptations to a Near-Obligate Nematode Endoparasitic Lifestyle from the Finished Genome of Drechmeria coniospora.</title>
        <authorList>
            <person name="Zhang L."/>
            <person name="Zhou Z."/>
            <person name="Guo Q."/>
            <person name="Fokkens L."/>
            <person name="Miskei M."/>
            <person name="Pocsi I."/>
            <person name="Zhang W."/>
            <person name="Chen M."/>
            <person name="Wang L."/>
            <person name="Sun Y."/>
            <person name="Donzelli B.G."/>
            <person name="Gibson D.M."/>
            <person name="Nelson D.R."/>
            <person name="Luo J.G."/>
            <person name="Rep M."/>
            <person name="Liu H."/>
            <person name="Yang S."/>
            <person name="Wang J."/>
            <person name="Krasnoff S.B."/>
            <person name="Xu Y."/>
            <person name="Molnar I."/>
            <person name="Lin M."/>
        </authorList>
    </citation>
    <scope>NUCLEOTIDE SEQUENCE [LARGE SCALE GENOMIC DNA]</scope>
    <source>
        <strain evidence="7 8">ARSEF 6962</strain>
    </source>
</reference>
<evidence type="ECO:0000256" key="4">
    <source>
        <dbReference type="SAM" id="MobiDB-lite"/>
    </source>
</evidence>
<organism evidence="7 8">
    <name type="scientific">Drechmeria coniospora</name>
    <name type="common">Nematophagous fungus</name>
    <name type="synonym">Meria coniospora</name>
    <dbReference type="NCBI Taxonomy" id="98403"/>
    <lineage>
        <taxon>Eukaryota</taxon>
        <taxon>Fungi</taxon>
        <taxon>Dikarya</taxon>
        <taxon>Ascomycota</taxon>
        <taxon>Pezizomycotina</taxon>
        <taxon>Sordariomycetes</taxon>
        <taxon>Hypocreomycetidae</taxon>
        <taxon>Hypocreales</taxon>
        <taxon>Ophiocordycipitaceae</taxon>
        <taxon>Drechmeria</taxon>
    </lineage>
</organism>
<dbReference type="GeneID" id="63716814"/>
<feature type="region of interest" description="Disordered" evidence="4">
    <location>
        <begin position="207"/>
        <end position="269"/>
    </location>
</feature>
<evidence type="ECO:0000259" key="5">
    <source>
        <dbReference type="Pfam" id="PF12937"/>
    </source>
</evidence>
<dbReference type="Gene3D" id="3.80.10.10">
    <property type="entry name" value="Ribonuclease Inhibitor"/>
    <property type="match status" value="3"/>
</dbReference>
<feature type="compositionally biased region" description="Low complexity" evidence="4">
    <location>
        <begin position="248"/>
        <end position="258"/>
    </location>
</feature>
<evidence type="ECO:0000256" key="2">
    <source>
        <dbReference type="ARBA" id="ARBA00022737"/>
    </source>
</evidence>
<dbReference type="GO" id="GO:0031146">
    <property type="term" value="P:SCF-dependent proteasomal ubiquitin-dependent protein catabolic process"/>
    <property type="evidence" value="ECO:0007669"/>
    <property type="project" value="TreeGrafter"/>
</dbReference>
<dbReference type="PANTHER" id="PTHR13318">
    <property type="entry name" value="PARTNER OF PAIRED, ISOFORM B-RELATED"/>
    <property type="match status" value="1"/>
</dbReference>
<evidence type="ECO:0000259" key="6">
    <source>
        <dbReference type="Pfam" id="PF25372"/>
    </source>
</evidence>
<keyword evidence="8" id="KW-1185">Reference proteome</keyword>
<dbReference type="SUPFAM" id="SSF52047">
    <property type="entry name" value="RNI-like"/>
    <property type="match status" value="1"/>
</dbReference>
<dbReference type="InterPro" id="IPR006553">
    <property type="entry name" value="Leu-rich_rpt_Cys-con_subtyp"/>
</dbReference>
<dbReference type="Pfam" id="PF25372">
    <property type="entry name" value="DUF7885"/>
    <property type="match status" value="1"/>
</dbReference>
<dbReference type="AlphaFoldDB" id="A0A151GJ85"/>
<dbReference type="Proteomes" id="UP000076580">
    <property type="component" value="Chromosome 02"/>
</dbReference>
<feature type="region of interest" description="Disordered" evidence="4">
    <location>
        <begin position="918"/>
        <end position="971"/>
    </location>
</feature>
<feature type="domain" description="F-box/LRR-repeat protein 15-like leucin rich repeat" evidence="6">
    <location>
        <begin position="460"/>
        <end position="676"/>
    </location>
</feature>
<protein>
    <submittedName>
        <fullName evidence="7">F-box domain-containing protein</fullName>
    </submittedName>
</protein>
<dbReference type="STRING" id="98403.A0A151GJ85"/>
<keyword evidence="3" id="KW-0833">Ubl conjugation pathway</keyword>
<evidence type="ECO:0000313" key="7">
    <source>
        <dbReference type="EMBL" id="KYK57164.1"/>
    </source>
</evidence>
<evidence type="ECO:0000313" key="8">
    <source>
        <dbReference type="Proteomes" id="UP000076580"/>
    </source>
</evidence>
<feature type="compositionally biased region" description="Basic and acidic residues" evidence="4">
    <location>
        <begin position="217"/>
        <end position="229"/>
    </location>
</feature>
<dbReference type="InterPro" id="IPR036047">
    <property type="entry name" value="F-box-like_dom_sf"/>
</dbReference>
<dbReference type="InterPro" id="IPR032675">
    <property type="entry name" value="LRR_dom_sf"/>
</dbReference>
<keyword evidence="1" id="KW-0433">Leucine-rich repeat</keyword>
<dbReference type="SMART" id="SM00367">
    <property type="entry name" value="LRR_CC"/>
    <property type="match status" value="12"/>
</dbReference>
<dbReference type="RefSeq" id="XP_040656516.1">
    <property type="nucleotide sequence ID" value="XM_040801483.1"/>
</dbReference>
<dbReference type="InParanoid" id="A0A151GJ85"/>
<comment type="caution">
    <text evidence="7">The sequence shown here is derived from an EMBL/GenBank/DDBJ whole genome shotgun (WGS) entry which is preliminary data.</text>
</comment>
<dbReference type="FunFam" id="3.80.10.10:FF:000251">
    <property type="entry name" value="Ubiquitin ligase complex F-box protein GRR1"/>
    <property type="match status" value="1"/>
</dbReference>
<proteinExistence type="predicted"/>
<dbReference type="GO" id="GO:0019005">
    <property type="term" value="C:SCF ubiquitin ligase complex"/>
    <property type="evidence" value="ECO:0007669"/>
    <property type="project" value="UniProtKB-ARBA"/>
</dbReference>
<accession>A0A151GJ85</accession>
<dbReference type="EMBL" id="LAYC01000002">
    <property type="protein sequence ID" value="KYK57164.1"/>
    <property type="molecule type" value="Genomic_DNA"/>
</dbReference>
<dbReference type="SUPFAM" id="SSF81383">
    <property type="entry name" value="F-box domain"/>
    <property type="match status" value="1"/>
</dbReference>
<dbReference type="Pfam" id="PF12937">
    <property type="entry name" value="F-box-like"/>
    <property type="match status" value="1"/>
</dbReference>
<name>A0A151GJ85_DRECN</name>
<dbReference type="InterPro" id="IPR057207">
    <property type="entry name" value="FBXL15_LRR"/>
</dbReference>
<feature type="domain" description="F-box" evidence="5">
    <location>
        <begin position="295"/>
        <end position="339"/>
    </location>
</feature>